<evidence type="ECO:0000256" key="2">
    <source>
        <dbReference type="ARBA" id="ARBA00007452"/>
    </source>
</evidence>
<dbReference type="EMBL" id="SHBE01000001">
    <property type="protein sequence ID" value="RZO27233.1"/>
    <property type="molecule type" value="Genomic_DNA"/>
</dbReference>
<sequence>MVLNLQEAFVIHSKPYKETSLLVTFFGSVDGKISAIAKGAKRPKSRFSGNLEPFQLLQINFTGRSELKTLTSVDTVNAYQDFRSNKNLYSAFYINELISLMVKSNEDPTQLFLIYKNSLNEIKGTESIEICLRKFELNLLTVLGYEINFSTEYKTGEKILPEKNYIYTPESGFVENQTGYKGLQLLNISNKRFSTESLAVAKKINQQTLEYYFDELNINSRLFFK</sequence>
<dbReference type="PANTHER" id="PTHR33991:SF1">
    <property type="entry name" value="DNA REPAIR PROTEIN RECO"/>
    <property type="match status" value="1"/>
</dbReference>
<dbReference type="GO" id="GO:0043590">
    <property type="term" value="C:bacterial nucleoid"/>
    <property type="evidence" value="ECO:0007669"/>
    <property type="project" value="TreeGrafter"/>
</dbReference>
<keyword evidence="5 8" id="KW-0233">DNA recombination</keyword>
<evidence type="ECO:0000313" key="11">
    <source>
        <dbReference type="Proteomes" id="UP000315825"/>
    </source>
</evidence>
<comment type="similarity">
    <text evidence="2 8">Belongs to the RecO family.</text>
</comment>
<name>A0A520N1C1_9GAMM</name>
<dbReference type="Gene3D" id="1.20.1440.120">
    <property type="entry name" value="Recombination protein O, C-terminal domain"/>
    <property type="match status" value="1"/>
</dbReference>
<evidence type="ECO:0000256" key="7">
    <source>
        <dbReference type="ARBA" id="ARBA00033409"/>
    </source>
</evidence>
<evidence type="ECO:0000256" key="3">
    <source>
        <dbReference type="ARBA" id="ARBA00021310"/>
    </source>
</evidence>
<dbReference type="GO" id="GO:0006310">
    <property type="term" value="P:DNA recombination"/>
    <property type="evidence" value="ECO:0007669"/>
    <property type="project" value="UniProtKB-UniRule"/>
</dbReference>
<evidence type="ECO:0000256" key="1">
    <source>
        <dbReference type="ARBA" id="ARBA00003065"/>
    </source>
</evidence>
<keyword evidence="6 8" id="KW-0234">DNA repair</keyword>
<dbReference type="InterPro" id="IPR022572">
    <property type="entry name" value="DNA_rep/recomb_RecO_N"/>
</dbReference>
<dbReference type="GO" id="GO:0006302">
    <property type="term" value="P:double-strand break repair"/>
    <property type="evidence" value="ECO:0007669"/>
    <property type="project" value="TreeGrafter"/>
</dbReference>
<dbReference type="Pfam" id="PF02565">
    <property type="entry name" value="RecO_C"/>
    <property type="match status" value="1"/>
</dbReference>
<protein>
    <recommendedName>
        <fullName evidence="3 8">DNA repair protein RecO</fullName>
    </recommendedName>
    <alternativeName>
        <fullName evidence="7 8">Recombination protein O</fullName>
    </alternativeName>
</protein>
<evidence type="ECO:0000313" key="10">
    <source>
        <dbReference type="EMBL" id="RZO27233.1"/>
    </source>
</evidence>
<dbReference type="InterPro" id="IPR042242">
    <property type="entry name" value="RecO_C"/>
</dbReference>
<dbReference type="HAMAP" id="MF_00201">
    <property type="entry name" value="RecO"/>
    <property type="match status" value="1"/>
</dbReference>
<comment type="caution">
    <text evidence="10">The sequence shown here is derived from an EMBL/GenBank/DDBJ whole genome shotgun (WGS) entry which is preliminary data.</text>
</comment>
<dbReference type="Proteomes" id="UP000315825">
    <property type="component" value="Unassembled WGS sequence"/>
</dbReference>
<gene>
    <name evidence="8 10" type="primary">recO</name>
    <name evidence="10" type="ORF">EVA92_00370</name>
</gene>
<dbReference type="AlphaFoldDB" id="A0A520N1C1"/>
<evidence type="ECO:0000259" key="9">
    <source>
        <dbReference type="Pfam" id="PF11967"/>
    </source>
</evidence>
<dbReference type="InterPro" id="IPR003717">
    <property type="entry name" value="RecO"/>
</dbReference>
<dbReference type="Pfam" id="PF11967">
    <property type="entry name" value="RecO_N"/>
    <property type="match status" value="1"/>
</dbReference>
<keyword evidence="4 8" id="KW-0227">DNA damage</keyword>
<evidence type="ECO:0000256" key="6">
    <source>
        <dbReference type="ARBA" id="ARBA00023204"/>
    </source>
</evidence>
<reference evidence="10 11" key="1">
    <citation type="submission" date="2019-02" db="EMBL/GenBank/DDBJ databases">
        <title>Prokaryotic population dynamics and viral predation in marine succession experiment using metagenomics: the confinement effect.</title>
        <authorList>
            <person name="Haro-Moreno J.M."/>
            <person name="Rodriguez-Valera F."/>
            <person name="Lopez-Perez M."/>
        </authorList>
    </citation>
    <scope>NUCLEOTIDE SEQUENCE [LARGE SCALE GENOMIC DNA]</scope>
    <source>
        <strain evidence="10">MED-G159</strain>
    </source>
</reference>
<dbReference type="SUPFAM" id="SSF50249">
    <property type="entry name" value="Nucleic acid-binding proteins"/>
    <property type="match status" value="1"/>
</dbReference>
<dbReference type="SUPFAM" id="SSF57863">
    <property type="entry name" value="ArfGap/RecO-like zinc finger"/>
    <property type="match status" value="1"/>
</dbReference>
<organism evidence="10 11">
    <name type="scientific">SAR86 cluster bacterium</name>
    <dbReference type="NCBI Taxonomy" id="2030880"/>
    <lineage>
        <taxon>Bacteria</taxon>
        <taxon>Pseudomonadati</taxon>
        <taxon>Pseudomonadota</taxon>
        <taxon>Gammaproteobacteria</taxon>
        <taxon>SAR86 cluster</taxon>
    </lineage>
</organism>
<dbReference type="InterPro" id="IPR037278">
    <property type="entry name" value="ARFGAP/RecO"/>
</dbReference>
<dbReference type="Gene3D" id="2.40.50.140">
    <property type="entry name" value="Nucleic acid-binding proteins"/>
    <property type="match status" value="1"/>
</dbReference>
<dbReference type="NCBIfam" id="TIGR00613">
    <property type="entry name" value="reco"/>
    <property type="match status" value="1"/>
</dbReference>
<comment type="function">
    <text evidence="1 8">Involved in DNA repair and RecF pathway recombination.</text>
</comment>
<feature type="domain" description="DNA replication/recombination mediator RecO N-terminal" evidence="9">
    <location>
        <begin position="5"/>
        <end position="79"/>
    </location>
</feature>
<dbReference type="PANTHER" id="PTHR33991">
    <property type="entry name" value="DNA REPAIR PROTEIN RECO"/>
    <property type="match status" value="1"/>
</dbReference>
<evidence type="ECO:0000256" key="8">
    <source>
        <dbReference type="HAMAP-Rule" id="MF_00201"/>
    </source>
</evidence>
<accession>A0A520N1C1</accession>
<dbReference type="InterPro" id="IPR012340">
    <property type="entry name" value="NA-bd_OB-fold"/>
</dbReference>
<evidence type="ECO:0000256" key="5">
    <source>
        <dbReference type="ARBA" id="ARBA00023172"/>
    </source>
</evidence>
<proteinExistence type="inferred from homology"/>
<evidence type="ECO:0000256" key="4">
    <source>
        <dbReference type="ARBA" id="ARBA00022763"/>
    </source>
</evidence>